<organism evidence="1 2">
    <name type="scientific">Pyropia yezoensis</name>
    <name type="common">Susabi-nori</name>
    <name type="synonym">Porphyra yezoensis</name>
    <dbReference type="NCBI Taxonomy" id="2788"/>
    <lineage>
        <taxon>Eukaryota</taxon>
        <taxon>Rhodophyta</taxon>
        <taxon>Bangiophyceae</taxon>
        <taxon>Bangiales</taxon>
        <taxon>Bangiaceae</taxon>
        <taxon>Pyropia</taxon>
    </lineage>
</organism>
<keyword evidence="2" id="KW-1185">Reference proteome</keyword>
<accession>A0ACC3CGP1</accession>
<dbReference type="Proteomes" id="UP000798662">
    <property type="component" value="Chromosome 3"/>
</dbReference>
<dbReference type="EMBL" id="CM020620">
    <property type="protein sequence ID" value="KAK1869105.1"/>
    <property type="molecule type" value="Genomic_DNA"/>
</dbReference>
<sequence length="140" mass="14581">MTTDRRSRWGSLRPSPGTRRARQLCGHAPQRYGGAWDGHGLGGGGRDEMERLWARACPGWVGQRWKPSAVTAVGTVPVASQQSRGAPACRRGRAVPPSGGRGPVSAAAGQTAAAAGFPGKGHWRVAGTAAEAVPLPRRRG</sequence>
<gene>
    <name evidence="1" type="ORF">I4F81_011587</name>
</gene>
<proteinExistence type="predicted"/>
<comment type="caution">
    <text evidence="1">The sequence shown here is derived from an EMBL/GenBank/DDBJ whole genome shotgun (WGS) entry which is preliminary data.</text>
</comment>
<name>A0ACC3CGP1_PYRYE</name>
<evidence type="ECO:0000313" key="1">
    <source>
        <dbReference type="EMBL" id="KAK1869105.1"/>
    </source>
</evidence>
<evidence type="ECO:0000313" key="2">
    <source>
        <dbReference type="Proteomes" id="UP000798662"/>
    </source>
</evidence>
<protein>
    <submittedName>
        <fullName evidence="1">Uncharacterized protein</fullName>
    </submittedName>
</protein>
<reference evidence="1" key="1">
    <citation type="submission" date="2019-11" db="EMBL/GenBank/DDBJ databases">
        <title>Nori genome reveals adaptations in red seaweeds to the harsh intertidal environment.</title>
        <authorList>
            <person name="Wang D."/>
            <person name="Mao Y."/>
        </authorList>
    </citation>
    <scope>NUCLEOTIDE SEQUENCE</scope>
    <source>
        <tissue evidence="1">Gametophyte</tissue>
    </source>
</reference>